<accession>A0AAW0CZL8</accession>
<sequence length="532" mass="59242">MASHFTTVPTARPVRLAQRHPSIVVLSLLQTPFPRPRYPPPLAFTRFPLRSAKKARFARRAEAGPSSPPSTPSRTKTPPRAPTPPAPPASPRAPSPRNRSPPRVPPRQSTPVPDSPLTEPEEEEMDYSIKRPSNATIADVKAVFRSTYPELDAQAQETEYDGFRAKLAQLIPTHLNPSLALAFQETDALQALEKAMLKDYPWLDRCVKLWPVSVCLQSKLHNSAARTVVKSQRKIAGKTSHGSLNAFFPQATMFSINDHTDLSNSSLFRPPPSPTMSPLRRSQAPLNLLPVVATTGERTNPDPRPRPATSTHDPTGDQPFGGTASFVLTAAPPISASTFDLHLCATPFPFNLPPFFMPSTRVQVDPAPTHPVLHCRVYSTTRDPHYTTTPVNCKPDLVKPTGLGKRFPLVESLYLDGRTQPWIHDARVEVKHDNVIYAFQVYFKRGVALAPNHYDPDLVSSVVIMKLSQRDKSTVVNARRSAEERDMMDFVFEQLSPTIEHFQRTKMYLWLLINLLGLDFLCVMVQAFVTAN</sequence>
<evidence type="ECO:0000256" key="1">
    <source>
        <dbReference type="SAM" id="MobiDB-lite"/>
    </source>
</evidence>
<dbReference type="AlphaFoldDB" id="A0AAW0CZL8"/>
<keyword evidence="2" id="KW-1133">Transmembrane helix</keyword>
<keyword evidence="4" id="KW-1185">Reference proteome</keyword>
<organism evidence="3 4">
    <name type="scientific">Favolaschia claudopus</name>
    <dbReference type="NCBI Taxonomy" id="2862362"/>
    <lineage>
        <taxon>Eukaryota</taxon>
        <taxon>Fungi</taxon>
        <taxon>Dikarya</taxon>
        <taxon>Basidiomycota</taxon>
        <taxon>Agaricomycotina</taxon>
        <taxon>Agaricomycetes</taxon>
        <taxon>Agaricomycetidae</taxon>
        <taxon>Agaricales</taxon>
        <taxon>Marasmiineae</taxon>
        <taxon>Mycenaceae</taxon>
        <taxon>Favolaschia</taxon>
    </lineage>
</organism>
<reference evidence="3 4" key="1">
    <citation type="journal article" date="2024" name="J Genomics">
        <title>Draft genome sequencing and assembly of Favolaschia claudopus CIRM-BRFM 2984 isolated from oak limbs.</title>
        <authorList>
            <person name="Navarro D."/>
            <person name="Drula E."/>
            <person name="Chaduli D."/>
            <person name="Cazenave R."/>
            <person name="Ahrendt S."/>
            <person name="Wang J."/>
            <person name="Lipzen A."/>
            <person name="Daum C."/>
            <person name="Barry K."/>
            <person name="Grigoriev I.V."/>
            <person name="Favel A."/>
            <person name="Rosso M.N."/>
            <person name="Martin F."/>
        </authorList>
    </citation>
    <scope>NUCLEOTIDE SEQUENCE [LARGE SCALE GENOMIC DNA]</scope>
    <source>
        <strain evidence="3 4">CIRM-BRFM 2984</strain>
    </source>
</reference>
<gene>
    <name evidence="3" type="ORF">R3P38DRAFT_2766914</name>
</gene>
<name>A0AAW0CZL8_9AGAR</name>
<keyword evidence="2" id="KW-0472">Membrane</keyword>
<proteinExistence type="predicted"/>
<dbReference type="Proteomes" id="UP001362999">
    <property type="component" value="Unassembled WGS sequence"/>
</dbReference>
<feature type="region of interest" description="Disordered" evidence="1">
    <location>
        <begin position="294"/>
        <end position="324"/>
    </location>
</feature>
<feature type="compositionally biased region" description="Pro residues" evidence="1">
    <location>
        <begin position="79"/>
        <end position="94"/>
    </location>
</feature>
<evidence type="ECO:0000313" key="3">
    <source>
        <dbReference type="EMBL" id="KAK7043364.1"/>
    </source>
</evidence>
<evidence type="ECO:0000256" key="2">
    <source>
        <dbReference type="SAM" id="Phobius"/>
    </source>
</evidence>
<comment type="caution">
    <text evidence="3">The sequence shown here is derived from an EMBL/GenBank/DDBJ whole genome shotgun (WGS) entry which is preliminary data.</text>
</comment>
<feature type="region of interest" description="Disordered" evidence="1">
    <location>
        <begin position="265"/>
        <end position="284"/>
    </location>
</feature>
<dbReference type="EMBL" id="JAWWNJ010000012">
    <property type="protein sequence ID" value="KAK7043364.1"/>
    <property type="molecule type" value="Genomic_DNA"/>
</dbReference>
<feature type="region of interest" description="Disordered" evidence="1">
    <location>
        <begin position="54"/>
        <end position="132"/>
    </location>
</feature>
<feature type="transmembrane region" description="Helical" evidence="2">
    <location>
        <begin position="507"/>
        <end position="529"/>
    </location>
</feature>
<keyword evidence="2" id="KW-0812">Transmembrane</keyword>
<protein>
    <submittedName>
        <fullName evidence="3">Uncharacterized protein</fullName>
    </submittedName>
</protein>
<evidence type="ECO:0000313" key="4">
    <source>
        <dbReference type="Proteomes" id="UP001362999"/>
    </source>
</evidence>